<keyword evidence="3 6" id="KW-0418">Kinase</keyword>
<dbReference type="CDD" id="cd00071">
    <property type="entry name" value="GMPK"/>
    <property type="match status" value="1"/>
</dbReference>
<evidence type="ECO:0000259" key="5">
    <source>
        <dbReference type="PROSITE" id="PS50052"/>
    </source>
</evidence>
<dbReference type="SUPFAM" id="SSF52540">
    <property type="entry name" value="P-loop containing nucleoside triphosphate hydrolases"/>
    <property type="match status" value="1"/>
</dbReference>
<keyword evidence="2" id="KW-0808">Transferase</keyword>
<name>A0A6J8FS00_LEIDO</name>
<accession>A0A6J8FS00</accession>
<dbReference type="Gene3D" id="3.40.50.300">
    <property type="entry name" value="P-loop containing nucleotide triphosphate hydrolases"/>
    <property type="match status" value="2"/>
</dbReference>
<dbReference type="VEuPathDB" id="TriTrypDB:LdBPK_362390.1"/>
<sequence>MSVAPKAPMPAISSVAAASAAHKTAQQAVGPLKGTVALRRLVDMLLFVGPSGSGKSTVIRRLQRDWPTLFEFSVSHTTRCPRRGEVHGQHYYFVTMEEFQQLVDAGHMIEYSRLCMPETSSSTPPLSKPVGNLYGTSKKALHTVLARNRVVLMDTDLLGAINIRRYCSREVVSTRPVTVSQAQRSIAQRDDDAAPAAQTLLTLSKPRHASVSLENEHAADPTTANPSKDSMLPSSPFYAAPVVTRTLRCMIIFIAPPSMQVLEQRLRERKTETEASIQLRMKVNRQWMQWAKENQSFFDHYIVNDNLDLCYAKVREIVRAEVLMVDSTL</sequence>
<dbReference type="VEuPathDB" id="TriTrypDB:LdCL_360029600"/>
<evidence type="ECO:0000313" key="7">
    <source>
        <dbReference type="Proteomes" id="UP000601710"/>
    </source>
</evidence>
<evidence type="ECO:0000256" key="4">
    <source>
        <dbReference type="SAM" id="MobiDB-lite"/>
    </source>
</evidence>
<protein>
    <submittedName>
        <fullName evidence="6">Guanylate_kinase-like_protein/GeneDB:LmjF.36.2260</fullName>
    </submittedName>
</protein>
<dbReference type="AlphaFoldDB" id="A0A6J8FS00"/>
<dbReference type="GO" id="GO:0004385">
    <property type="term" value="F:GMP kinase activity"/>
    <property type="evidence" value="ECO:0007669"/>
    <property type="project" value="TreeGrafter"/>
</dbReference>
<evidence type="ECO:0000256" key="2">
    <source>
        <dbReference type="ARBA" id="ARBA00022679"/>
    </source>
</evidence>
<dbReference type="InterPro" id="IPR008144">
    <property type="entry name" value="Guanylate_kin-like_dom"/>
</dbReference>
<dbReference type="SMART" id="SM00072">
    <property type="entry name" value="GuKc"/>
    <property type="match status" value="1"/>
</dbReference>
<evidence type="ECO:0000256" key="1">
    <source>
        <dbReference type="ARBA" id="ARBA00005790"/>
    </source>
</evidence>
<dbReference type="GO" id="GO:0005829">
    <property type="term" value="C:cytosol"/>
    <property type="evidence" value="ECO:0007669"/>
    <property type="project" value="TreeGrafter"/>
</dbReference>
<dbReference type="PROSITE" id="PS00856">
    <property type="entry name" value="GUANYLATE_KINASE_1"/>
    <property type="match status" value="1"/>
</dbReference>
<feature type="region of interest" description="Disordered" evidence="4">
    <location>
        <begin position="211"/>
        <end position="231"/>
    </location>
</feature>
<dbReference type="PANTHER" id="PTHR23117:SF13">
    <property type="entry name" value="GUANYLATE KINASE"/>
    <property type="match status" value="1"/>
</dbReference>
<dbReference type="PANTHER" id="PTHR23117">
    <property type="entry name" value="GUANYLATE KINASE-RELATED"/>
    <property type="match status" value="1"/>
</dbReference>
<proteinExistence type="inferred from homology"/>
<gene>
    <name evidence="6" type="ORF">LDHU3_36.3180</name>
</gene>
<evidence type="ECO:0000256" key="3">
    <source>
        <dbReference type="ARBA" id="ARBA00022777"/>
    </source>
</evidence>
<comment type="similarity">
    <text evidence="1">Belongs to the guanylate kinase family.</text>
</comment>
<organism evidence="6 7">
    <name type="scientific">Leishmania donovani</name>
    <dbReference type="NCBI Taxonomy" id="5661"/>
    <lineage>
        <taxon>Eukaryota</taxon>
        <taxon>Discoba</taxon>
        <taxon>Euglenozoa</taxon>
        <taxon>Kinetoplastea</taxon>
        <taxon>Metakinetoplastina</taxon>
        <taxon>Trypanosomatida</taxon>
        <taxon>Trypanosomatidae</taxon>
        <taxon>Leishmaniinae</taxon>
        <taxon>Leishmania</taxon>
    </lineage>
</organism>
<dbReference type="Pfam" id="PF00625">
    <property type="entry name" value="Guanylate_kin"/>
    <property type="match status" value="2"/>
</dbReference>
<reference evidence="6" key="1">
    <citation type="submission" date="2020-06" db="EMBL/GenBank/DDBJ databases">
        <authorList>
            <person name="Camacho E."/>
            <person name="Gonzalez-de la Fuente S."/>
            <person name="Rastrojo A."/>
            <person name="Peiro-Pastor R."/>
            <person name="Solana JC."/>
            <person name="Tabera L."/>
            <person name="Gamarro F."/>
            <person name="Carrasco-Ramiro F."/>
            <person name="Requena JM."/>
            <person name="Aguado B."/>
        </authorList>
    </citation>
    <scope>NUCLEOTIDE SEQUENCE</scope>
</reference>
<evidence type="ECO:0000313" key="6">
    <source>
        <dbReference type="EMBL" id="CAC5434810.1"/>
    </source>
</evidence>
<feature type="domain" description="Guanylate kinase-like" evidence="5">
    <location>
        <begin position="42"/>
        <end position="319"/>
    </location>
</feature>
<dbReference type="PROSITE" id="PS50052">
    <property type="entry name" value="GUANYLATE_KINASE_2"/>
    <property type="match status" value="1"/>
</dbReference>
<dbReference type="InterPro" id="IPR027417">
    <property type="entry name" value="P-loop_NTPase"/>
</dbReference>
<dbReference type="Proteomes" id="UP000601710">
    <property type="component" value="Chromosome 36"/>
</dbReference>
<dbReference type="InterPro" id="IPR008145">
    <property type="entry name" value="GK/Ca_channel_bsu"/>
</dbReference>
<dbReference type="EMBL" id="LR812656">
    <property type="protein sequence ID" value="CAC5434810.1"/>
    <property type="molecule type" value="Genomic_DNA"/>
</dbReference>
<dbReference type="InterPro" id="IPR020590">
    <property type="entry name" value="Guanylate_kinase_CS"/>
</dbReference>
<dbReference type="VEuPathDB" id="TriTrypDB:LDHU3_36.3180"/>